<keyword evidence="2" id="KW-1185">Reference proteome</keyword>
<dbReference type="EMBL" id="UZAJ01003553">
    <property type="protein sequence ID" value="VDO40424.1"/>
    <property type="molecule type" value="Genomic_DNA"/>
</dbReference>
<reference evidence="1 2" key="2">
    <citation type="submission" date="2018-11" db="EMBL/GenBank/DDBJ databases">
        <authorList>
            <consortium name="Pathogen Informatics"/>
        </authorList>
    </citation>
    <scope>NUCLEOTIDE SEQUENCE [LARGE SCALE GENOMIC DNA]</scope>
</reference>
<accession>A0A183HAS7</accession>
<dbReference type="WBParaSite" id="OFLC_0000458801-mRNA-1">
    <property type="protein sequence ID" value="OFLC_0000458801-mRNA-1"/>
    <property type="gene ID" value="OFLC_0000458801"/>
</dbReference>
<evidence type="ECO:0000313" key="3">
    <source>
        <dbReference type="WBParaSite" id="OFLC_0000458801-mRNA-1"/>
    </source>
</evidence>
<evidence type="ECO:0000313" key="1">
    <source>
        <dbReference type="EMBL" id="VDO40424.1"/>
    </source>
</evidence>
<organism evidence="3">
    <name type="scientific">Onchocerca flexuosa</name>
    <dbReference type="NCBI Taxonomy" id="387005"/>
    <lineage>
        <taxon>Eukaryota</taxon>
        <taxon>Metazoa</taxon>
        <taxon>Ecdysozoa</taxon>
        <taxon>Nematoda</taxon>
        <taxon>Chromadorea</taxon>
        <taxon>Rhabditida</taxon>
        <taxon>Spirurina</taxon>
        <taxon>Spiruromorpha</taxon>
        <taxon>Filarioidea</taxon>
        <taxon>Onchocercidae</taxon>
        <taxon>Onchocerca</taxon>
    </lineage>
</organism>
<proteinExistence type="predicted"/>
<name>A0A183HAS7_9BILA</name>
<dbReference type="Proteomes" id="UP000267606">
    <property type="component" value="Unassembled WGS sequence"/>
</dbReference>
<dbReference type="AlphaFoldDB" id="A0A183HAS7"/>
<reference evidence="3" key="1">
    <citation type="submission" date="2016-06" db="UniProtKB">
        <authorList>
            <consortium name="WormBaseParasite"/>
        </authorList>
    </citation>
    <scope>IDENTIFICATION</scope>
</reference>
<protein>
    <submittedName>
        <fullName evidence="3">Cyclin_C domain-containing protein</fullName>
    </submittedName>
</protein>
<gene>
    <name evidence="1" type="ORF">OFLC_LOCUS4589</name>
</gene>
<dbReference type="STRING" id="387005.A0A183HAS7"/>
<evidence type="ECO:0000313" key="2">
    <source>
        <dbReference type="Proteomes" id="UP000267606"/>
    </source>
</evidence>
<sequence>MVPSHVNLTYSELHGTIELCIERALIHNYADLELCAALVFSAPVTDIKKVLLKTRSWCVIRKSPHITLNLIRLARFCAVVLDDHSSDKQLSVG</sequence>